<proteinExistence type="predicted"/>
<evidence type="ECO:0000313" key="2">
    <source>
        <dbReference type="Proteomes" id="UP000244168"/>
    </source>
</evidence>
<evidence type="ECO:0000313" key="1">
    <source>
        <dbReference type="EMBL" id="PTQ92431.1"/>
    </source>
</evidence>
<reference evidence="1 2" key="1">
    <citation type="submission" date="2018-04" db="EMBL/GenBank/DDBJ databases">
        <title>Genomic Encyclopedia of Archaeal and Bacterial Type Strains, Phase II (KMG-II): from individual species to whole genera.</title>
        <authorList>
            <person name="Goeker M."/>
        </authorList>
    </citation>
    <scope>NUCLEOTIDE SEQUENCE [LARGE SCALE GENOMIC DNA]</scope>
    <source>
        <strain evidence="1 2">DSM 26809</strain>
    </source>
</reference>
<gene>
    <name evidence="1" type="ORF">C8P68_11231</name>
</gene>
<protein>
    <submittedName>
        <fullName evidence="1">Uncharacterized protein</fullName>
    </submittedName>
</protein>
<dbReference type="RefSeq" id="WP_107831592.1">
    <property type="nucleotide sequence ID" value="NZ_CP160205.1"/>
</dbReference>
<comment type="caution">
    <text evidence="1">The sequence shown here is derived from an EMBL/GenBank/DDBJ whole genome shotgun (WGS) entry which is preliminary data.</text>
</comment>
<dbReference type="EMBL" id="QAOQ01000012">
    <property type="protein sequence ID" value="PTQ92431.1"/>
    <property type="molecule type" value="Genomic_DNA"/>
</dbReference>
<name>A0A2T5J4J9_9SPHI</name>
<accession>A0A2T5J4J9</accession>
<dbReference type="Proteomes" id="UP000244168">
    <property type="component" value="Unassembled WGS sequence"/>
</dbReference>
<organism evidence="1 2">
    <name type="scientific">Mucilaginibacter yixingensis</name>
    <dbReference type="NCBI Taxonomy" id="1295612"/>
    <lineage>
        <taxon>Bacteria</taxon>
        <taxon>Pseudomonadati</taxon>
        <taxon>Bacteroidota</taxon>
        <taxon>Sphingobacteriia</taxon>
        <taxon>Sphingobacteriales</taxon>
        <taxon>Sphingobacteriaceae</taxon>
        <taxon>Mucilaginibacter</taxon>
    </lineage>
</organism>
<keyword evidence="2" id="KW-1185">Reference proteome</keyword>
<dbReference type="AlphaFoldDB" id="A0A2T5J4J9"/>
<sequence length="72" mass="8481">MLEDNKRSHELYLKVLDQSEIIRRTLPQERDDLYPEYQAALKLLCEHYQMIYERMGSNMSAVKGALVAGFEM</sequence>
<dbReference type="OrthoDB" id="793096at2"/>